<dbReference type="Gene3D" id="1.10.10.10">
    <property type="entry name" value="Winged helix-like DNA-binding domain superfamily/Winged helix DNA-binding domain"/>
    <property type="match status" value="1"/>
</dbReference>
<comment type="similarity">
    <text evidence="1">Belongs to the AfsR/DnrI/RedD regulatory family.</text>
</comment>
<dbReference type="Gene3D" id="1.25.40.10">
    <property type="entry name" value="Tetratricopeptide repeat domain"/>
    <property type="match status" value="2"/>
</dbReference>
<organism evidence="7 8">
    <name type="scientific">Nocardia pulmonis</name>
    <dbReference type="NCBI Taxonomy" id="2951408"/>
    <lineage>
        <taxon>Bacteria</taxon>
        <taxon>Bacillati</taxon>
        <taxon>Actinomycetota</taxon>
        <taxon>Actinomycetes</taxon>
        <taxon>Mycobacteriales</taxon>
        <taxon>Nocardiaceae</taxon>
        <taxon>Nocardia</taxon>
    </lineage>
</organism>
<evidence type="ECO:0000256" key="4">
    <source>
        <dbReference type="ARBA" id="ARBA00023163"/>
    </source>
</evidence>
<feature type="domain" description="OmpR/PhoB-type" evidence="6">
    <location>
        <begin position="1"/>
        <end position="93"/>
    </location>
</feature>
<dbReference type="Pfam" id="PF13374">
    <property type="entry name" value="TPR_10"/>
    <property type="match status" value="1"/>
</dbReference>
<dbReference type="SUPFAM" id="SSF52540">
    <property type="entry name" value="P-loop containing nucleoside triphosphate hydrolases"/>
    <property type="match status" value="1"/>
</dbReference>
<dbReference type="GO" id="GO:0043531">
    <property type="term" value="F:ADP binding"/>
    <property type="evidence" value="ECO:0007669"/>
    <property type="project" value="InterPro"/>
</dbReference>
<evidence type="ECO:0000256" key="2">
    <source>
        <dbReference type="ARBA" id="ARBA00023015"/>
    </source>
</evidence>
<dbReference type="Gene3D" id="3.40.50.300">
    <property type="entry name" value="P-loop containing nucleotide triphosphate hydrolases"/>
    <property type="match status" value="1"/>
</dbReference>
<dbReference type="SUPFAM" id="SSF48452">
    <property type="entry name" value="TPR-like"/>
    <property type="match status" value="2"/>
</dbReference>
<dbReference type="InterPro" id="IPR019734">
    <property type="entry name" value="TPR_rpt"/>
</dbReference>
<name>A0A9X2E9J7_9NOCA</name>
<protein>
    <submittedName>
        <fullName evidence="7">Tetratricopeptide repeat protein</fullName>
    </submittedName>
</protein>
<dbReference type="InterPro" id="IPR016032">
    <property type="entry name" value="Sig_transdc_resp-reg_C-effctor"/>
</dbReference>
<keyword evidence="3 5" id="KW-0238">DNA-binding</keyword>
<sequence length="941" mass="104460">MEFRILGPVELRTNEAVIAPGGHRQRTLLVALLLRANTPASTAYLSEAVWERPPCSPESNLRTYIAELRRWLHRSGVHESRLQTRPGGYTLVLEPGESDLANFEALVERGTRRWNDGDSAGAATCFGQALDLWRGEPFEDLPSPSALLRAERTRLEDRRLAVVERYARARIELGEADAVLGELRVLTARYPMREELWLLLMLALYRGGRQAAALQTYTQARRNIVEALGIEPGPRLRALHQQILVAEPPPAEAAVADINPPVRPAMPKPRQLPPDVRHFIGRRADLAALDEIADSASAGAAPVVISAIAGIAGVGKTALAVHFAHRVADRYGDGHLYVNLRGFDPQQPPVPASEALGRFLRALGVIAEQIPADPAERAGLYRTLLADKSVLIVLDNAATAEQVRPLLPGSPSCLVLITSRNQLHGLVATHGAHQVTLDTLRPHETVTLLREIIGPDRVDAESGAAGGLARLCGHLPLAVRVAAANLVVRPHDSIGQLVATMERDDRLVALEVGDDAEASVRRAFESSYRALNPELRRLFRRLGLVPGADFTVYVAAALVERPVAQAQSLLDGLAAAHLVEPYAPGRYRLHDLLGLYACDRAHADEHESEREHAVRRLVEWYLYACAAADRALMPQKPQIPDLAPPGPHRETPDLATYDAALSWCDGEQQNVAAVIRVAARRELPTHAWKLAVSLWQYWYQRRQWHEAEAACRIGLESARRTGDRHGEAWMLTQLGIVLFEFRRFDEAVDHQRRSVALFRGEFPPGEAMALENLGSALARTGRFDEAVECHRRSRNLFREAGIRGGECIGEYGLALTYQVMNRFDEALDHFGRALAIAREIDSHWGEGWCLLNVGKIRRQQHRFDEAIDYFERSAEVFAAMGYRWGRAAAMTELGQALRQTGRADAAHRCLSTARIILDEFDDPESPEIRARLERYRHGRED</sequence>
<dbReference type="Pfam" id="PF00486">
    <property type="entry name" value="Trans_reg_C"/>
    <property type="match status" value="1"/>
</dbReference>
<dbReference type="RefSeq" id="WP_251915181.1">
    <property type="nucleotide sequence ID" value="NZ_JAMRXG010000011.1"/>
</dbReference>
<evidence type="ECO:0000313" key="7">
    <source>
        <dbReference type="EMBL" id="MCM6776802.1"/>
    </source>
</evidence>
<reference evidence="7" key="1">
    <citation type="submission" date="2022-06" db="EMBL/GenBank/DDBJ databases">
        <title>Novel species in genus nocardia.</title>
        <authorList>
            <person name="Li F."/>
        </authorList>
    </citation>
    <scope>NUCLEOTIDE SEQUENCE</scope>
    <source>
        <strain evidence="7">CDC141</strain>
    </source>
</reference>
<dbReference type="PANTHER" id="PTHR35807:SF1">
    <property type="entry name" value="TRANSCRIPTIONAL REGULATOR REDD"/>
    <property type="match status" value="1"/>
</dbReference>
<dbReference type="InterPro" id="IPR036388">
    <property type="entry name" value="WH-like_DNA-bd_sf"/>
</dbReference>
<dbReference type="InterPro" id="IPR011990">
    <property type="entry name" value="TPR-like_helical_dom_sf"/>
</dbReference>
<dbReference type="PRINTS" id="PR00364">
    <property type="entry name" value="DISEASERSIST"/>
</dbReference>
<dbReference type="InterPro" id="IPR027417">
    <property type="entry name" value="P-loop_NTPase"/>
</dbReference>
<dbReference type="InterPro" id="IPR001867">
    <property type="entry name" value="OmpR/PhoB-type_DNA-bd"/>
</dbReference>
<evidence type="ECO:0000259" key="6">
    <source>
        <dbReference type="PROSITE" id="PS51755"/>
    </source>
</evidence>
<keyword evidence="2" id="KW-0805">Transcription regulation</keyword>
<dbReference type="Pfam" id="PF13424">
    <property type="entry name" value="TPR_12"/>
    <property type="match status" value="2"/>
</dbReference>
<accession>A0A9X2E9J7</accession>
<dbReference type="PROSITE" id="PS51755">
    <property type="entry name" value="OMPR_PHOB"/>
    <property type="match status" value="1"/>
</dbReference>
<evidence type="ECO:0000256" key="1">
    <source>
        <dbReference type="ARBA" id="ARBA00005820"/>
    </source>
</evidence>
<comment type="caution">
    <text evidence="7">The sequence shown here is derived from an EMBL/GenBank/DDBJ whole genome shotgun (WGS) entry which is preliminary data.</text>
</comment>
<dbReference type="Proteomes" id="UP001139157">
    <property type="component" value="Unassembled WGS sequence"/>
</dbReference>
<dbReference type="GO" id="GO:0006355">
    <property type="term" value="P:regulation of DNA-templated transcription"/>
    <property type="evidence" value="ECO:0007669"/>
    <property type="project" value="InterPro"/>
</dbReference>
<dbReference type="Pfam" id="PF03704">
    <property type="entry name" value="BTAD"/>
    <property type="match status" value="1"/>
</dbReference>
<dbReference type="GO" id="GO:0003677">
    <property type="term" value="F:DNA binding"/>
    <property type="evidence" value="ECO:0007669"/>
    <property type="project" value="UniProtKB-UniRule"/>
</dbReference>
<evidence type="ECO:0000313" key="8">
    <source>
        <dbReference type="Proteomes" id="UP001139157"/>
    </source>
</evidence>
<keyword evidence="8" id="KW-1185">Reference proteome</keyword>
<evidence type="ECO:0000256" key="3">
    <source>
        <dbReference type="ARBA" id="ARBA00023125"/>
    </source>
</evidence>
<gene>
    <name evidence="7" type="ORF">NDR86_25260</name>
</gene>
<dbReference type="GO" id="GO:0000160">
    <property type="term" value="P:phosphorelay signal transduction system"/>
    <property type="evidence" value="ECO:0007669"/>
    <property type="project" value="InterPro"/>
</dbReference>
<dbReference type="EMBL" id="JAMRXG010000011">
    <property type="protein sequence ID" value="MCM6776802.1"/>
    <property type="molecule type" value="Genomic_DNA"/>
</dbReference>
<proteinExistence type="inferred from homology"/>
<dbReference type="InterPro" id="IPR005158">
    <property type="entry name" value="BTAD"/>
</dbReference>
<dbReference type="PANTHER" id="PTHR35807">
    <property type="entry name" value="TRANSCRIPTIONAL REGULATOR REDD-RELATED"/>
    <property type="match status" value="1"/>
</dbReference>
<dbReference type="InterPro" id="IPR051677">
    <property type="entry name" value="AfsR-DnrI-RedD_regulator"/>
</dbReference>
<dbReference type="SUPFAM" id="SSF46894">
    <property type="entry name" value="C-terminal effector domain of the bipartite response regulators"/>
    <property type="match status" value="1"/>
</dbReference>
<dbReference type="AlphaFoldDB" id="A0A9X2E9J7"/>
<dbReference type="SMART" id="SM00028">
    <property type="entry name" value="TPR"/>
    <property type="match status" value="6"/>
</dbReference>
<dbReference type="CDD" id="cd15831">
    <property type="entry name" value="BTAD"/>
    <property type="match status" value="1"/>
</dbReference>
<evidence type="ECO:0000256" key="5">
    <source>
        <dbReference type="PROSITE-ProRule" id="PRU01091"/>
    </source>
</evidence>
<feature type="DNA-binding region" description="OmpR/PhoB-type" evidence="5">
    <location>
        <begin position="1"/>
        <end position="93"/>
    </location>
</feature>
<keyword evidence="4" id="KW-0804">Transcription</keyword>
<dbReference type="SMART" id="SM01043">
    <property type="entry name" value="BTAD"/>
    <property type="match status" value="1"/>
</dbReference>